<dbReference type="FunFam" id="2.40.10.10:FF:000017">
    <property type="entry name" value="Chymotrypsin-like elastase family member 1"/>
    <property type="match status" value="1"/>
</dbReference>
<dbReference type="PANTHER" id="PTHR24257:SF22">
    <property type="entry name" value="CHYMOTRYPSIN-LIKE ELASTASE FAMILY MEMBER 3B"/>
    <property type="match status" value="1"/>
</dbReference>
<feature type="region of interest" description="Disordered" evidence="9">
    <location>
        <begin position="1"/>
        <end position="27"/>
    </location>
</feature>
<dbReference type="InterPro" id="IPR050850">
    <property type="entry name" value="Peptidase_S1_Elastase_sf"/>
</dbReference>
<keyword evidence="2 8" id="KW-0645">Protease</keyword>
<evidence type="ECO:0000256" key="6">
    <source>
        <dbReference type="ARBA" id="ARBA00023145"/>
    </source>
</evidence>
<dbReference type="PROSITE" id="PS50240">
    <property type="entry name" value="TRYPSIN_DOM"/>
    <property type="match status" value="1"/>
</dbReference>
<dbReference type="GO" id="GO:0006508">
    <property type="term" value="P:proteolysis"/>
    <property type="evidence" value="ECO:0007669"/>
    <property type="project" value="UniProtKB-KW"/>
</dbReference>
<sequence length="605" mass="65514">MSEQRDGEKGAPSEGKGEETMISPTRRLLLHAKSPAGRPFLPSFLPSLAGVRRPSPGGGTGIGTGGVSPGKESPKKREQGPPVAGSWLRSTRLFPVWESGEREDAVPYSWPWQVSLQYENDGEFRHTCGGSLIAPEWVMTAGHCISSSRNYRVVLGEYDRSREEGPEQNIPVNSGDIFVHPDWNSNCLSCGNDVALLRLSREAELNQEVQLGCLPPPGEILSNGQPCYISGWGRLYTGGPLPSILQQALLPVVDHQHCTQPDWWGATVKENMVCAGGDTRAGCNVRGLRGPLNCQGADGRWYVHGVTSFVSSMGCDTLKKPTVFTRASAFNAWIEEVPSPFPPAAPQTAPGAKTPAEGKARTGRPSWGKGGGLEGSSISLQYKRDGEFRHTCGGSLIAPNWVMTAAHCISKSREYRVGLGEYDMKEEEGFEQYIPVNSEDIFVHPRWFSICAACGNDIALLKLSRSAEMNDRVQLACLPPAGEVLPNDYPCYITGWGRLYTNGPLPDILQQAELPVVDNAHCNQRDWWGGVIKQNMICAGGDIRSGCNGDSGGPLNCQAADGRWAVHGIASFVSALGCNALKKPTVFTRVSAFEDWIQETIAAHP</sequence>
<keyword evidence="12" id="KW-1185">Reference proteome</keyword>
<dbReference type="AlphaFoldDB" id="A0A9Q0X923"/>
<dbReference type="GO" id="GO:0004252">
    <property type="term" value="F:serine-type endopeptidase activity"/>
    <property type="evidence" value="ECO:0007669"/>
    <property type="project" value="InterPro"/>
</dbReference>
<dbReference type="FunFam" id="2.40.10.10:FF:000004">
    <property type="entry name" value="Tryptase gamma 1"/>
    <property type="match status" value="1"/>
</dbReference>
<dbReference type="GO" id="GO:0035821">
    <property type="term" value="P:modulation of process of another organism"/>
    <property type="evidence" value="ECO:0007669"/>
    <property type="project" value="UniProtKB-ARBA"/>
</dbReference>
<name>A0A9Q0X923_9SAUR</name>
<feature type="compositionally biased region" description="Basic and acidic residues" evidence="9">
    <location>
        <begin position="1"/>
        <end position="19"/>
    </location>
</feature>
<dbReference type="Pfam" id="PF00089">
    <property type="entry name" value="Trypsin"/>
    <property type="match status" value="2"/>
</dbReference>
<reference evidence="11" key="1">
    <citation type="journal article" date="2023" name="DNA Res.">
        <title>Chromosome-level genome assembly of Phrynocephalus forsythii using third-generation DNA sequencing and Hi-C analysis.</title>
        <authorList>
            <person name="Qi Y."/>
            <person name="Zhao W."/>
            <person name="Zhao Y."/>
            <person name="Niu C."/>
            <person name="Cao S."/>
            <person name="Zhang Y."/>
        </authorList>
    </citation>
    <scope>NUCLEOTIDE SEQUENCE</scope>
    <source>
        <tissue evidence="11">Muscle</tissue>
    </source>
</reference>
<proteinExistence type="inferred from homology"/>
<keyword evidence="3" id="KW-0732">Signal</keyword>
<dbReference type="InterPro" id="IPR001254">
    <property type="entry name" value="Trypsin_dom"/>
</dbReference>
<dbReference type="SUPFAM" id="SSF50494">
    <property type="entry name" value="Trypsin-like serine proteases"/>
    <property type="match status" value="2"/>
</dbReference>
<dbReference type="PRINTS" id="PR00722">
    <property type="entry name" value="CHYMOTRYPSIN"/>
</dbReference>
<dbReference type="InterPro" id="IPR001314">
    <property type="entry name" value="Peptidase_S1A"/>
</dbReference>
<dbReference type="GO" id="GO:0005615">
    <property type="term" value="C:extracellular space"/>
    <property type="evidence" value="ECO:0007669"/>
    <property type="project" value="TreeGrafter"/>
</dbReference>
<evidence type="ECO:0000313" key="12">
    <source>
        <dbReference type="Proteomes" id="UP001142489"/>
    </source>
</evidence>
<dbReference type="PANTHER" id="PTHR24257">
    <property type="entry name" value="CHYMOTRYPSIN-LIKE ELASTASE FAMILY MEMBER"/>
    <property type="match status" value="1"/>
</dbReference>
<feature type="region of interest" description="Disordered" evidence="9">
    <location>
        <begin position="43"/>
        <end position="85"/>
    </location>
</feature>
<comment type="similarity">
    <text evidence="1">Belongs to the peptidase S1 family. Snake venom subfamily.</text>
</comment>
<evidence type="ECO:0000256" key="4">
    <source>
        <dbReference type="ARBA" id="ARBA00022801"/>
    </source>
</evidence>
<evidence type="ECO:0000256" key="8">
    <source>
        <dbReference type="RuleBase" id="RU363034"/>
    </source>
</evidence>
<dbReference type="InterPro" id="IPR043504">
    <property type="entry name" value="Peptidase_S1_PA_chymotrypsin"/>
</dbReference>
<evidence type="ECO:0000256" key="2">
    <source>
        <dbReference type="ARBA" id="ARBA00022670"/>
    </source>
</evidence>
<keyword evidence="4 8" id="KW-0378">Hydrolase</keyword>
<organism evidence="11 12">
    <name type="scientific">Phrynocephalus forsythii</name>
    <dbReference type="NCBI Taxonomy" id="171643"/>
    <lineage>
        <taxon>Eukaryota</taxon>
        <taxon>Metazoa</taxon>
        <taxon>Chordata</taxon>
        <taxon>Craniata</taxon>
        <taxon>Vertebrata</taxon>
        <taxon>Euteleostomi</taxon>
        <taxon>Lepidosauria</taxon>
        <taxon>Squamata</taxon>
        <taxon>Bifurcata</taxon>
        <taxon>Unidentata</taxon>
        <taxon>Episquamata</taxon>
        <taxon>Toxicofera</taxon>
        <taxon>Iguania</taxon>
        <taxon>Acrodonta</taxon>
        <taxon>Agamidae</taxon>
        <taxon>Agaminae</taxon>
        <taxon>Phrynocephalus</taxon>
    </lineage>
</organism>
<comment type="caution">
    <text evidence="11">The sequence shown here is derived from an EMBL/GenBank/DDBJ whole genome shotgun (WGS) entry which is preliminary data.</text>
</comment>
<dbReference type="OrthoDB" id="10061449at2759"/>
<dbReference type="EMBL" id="JAPFRF010000020">
    <property type="protein sequence ID" value="KAJ7306582.1"/>
    <property type="molecule type" value="Genomic_DNA"/>
</dbReference>
<protein>
    <recommendedName>
        <fullName evidence="10">Peptidase S1 domain-containing protein</fullName>
    </recommendedName>
</protein>
<evidence type="ECO:0000313" key="11">
    <source>
        <dbReference type="EMBL" id="KAJ7306582.1"/>
    </source>
</evidence>
<keyword evidence="6" id="KW-0865">Zymogen</keyword>
<evidence type="ECO:0000256" key="7">
    <source>
        <dbReference type="ARBA" id="ARBA00023157"/>
    </source>
</evidence>
<dbReference type="PROSITE" id="PS00134">
    <property type="entry name" value="TRYPSIN_HIS"/>
    <property type="match status" value="2"/>
</dbReference>
<dbReference type="CDD" id="cd00190">
    <property type="entry name" value="Tryp_SPc"/>
    <property type="match status" value="2"/>
</dbReference>
<dbReference type="SMART" id="SM00020">
    <property type="entry name" value="Tryp_SPc"/>
    <property type="match status" value="2"/>
</dbReference>
<dbReference type="FunFam" id="2.40.10.10:FF:000280">
    <property type="match status" value="1"/>
</dbReference>
<feature type="region of interest" description="Disordered" evidence="9">
    <location>
        <begin position="340"/>
        <end position="372"/>
    </location>
</feature>
<evidence type="ECO:0000256" key="5">
    <source>
        <dbReference type="ARBA" id="ARBA00022825"/>
    </source>
</evidence>
<keyword evidence="5 8" id="KW-0720">Serine protease</keyword>
<keyword evidence="7" id="KW-1015">Disulfide bond</keyword>
<feature type="domain" description="Peptidase S1" evidence="10">
    <location>
        <begin position="82"/>
        <end position="602"/>
    </location>
</feature>
<dbReference type="InterPro" id="IPR009003">
    <property type="entry name" value="Peptidase_S1_PA"/>
</dbReference>
<feature type="compositionally biased region" description="Gly residues" evidence="9">
    <location>
        <begin position="56"/>
        <end position="68"/>
    </location>
</feature>
<evidence type="ECO:0000256" key="1">
    <source>
        <dbReference type="ARBA" id="ARBA00009228"/>
    </source>
</evidence>
<accession>A0A9Q0X923</accession>
<evidence type="ECO:0000256" key="9">
    <source>
        <dbReference type="SAM" id="MobiDB-lite"/>
    </source>
</evidence>
<dbReference type="InterPro" id="IPR018114">
    <property type="entry name" value="TRYPSIN_HIS"/>
</dbReference>
<dbReference type="InterPro" id="IPR033116">
    <property type="entry name" value="TRYPSIN_SER"/>
</dbReference>
<dbReference type="Gene3D" id="2.40.10.10">
    <property type="entry name" value="Trypsin-like serine proteases"/>
    <property type="match status" value="4"/>
</dbReference>
<dbReference type="PROSITE" id="PS00135">
    <property type="entry name" value="TRYPSIN_SER"/>
    <property type="match status" value="1"/>
</dbReference>
<evidence type="ECO:0000259" key="10">
    <source>
        <dbReference type="PROSITE" id="PS50240"/>
    </source>
</evidence>
<gene>
    <name evidence="11" type="ORF">JRQ81_009949</name>
</gene>
<dbReference type="Proteomes" id="UP001142489">
    <property type="component" value="Unassembled WGS sequence"/>
</dbReference>
<evidence type="ECO:0000256" key="3">
    <source>
        <dbReference type="ARBA" id="ARBA00022729"/>
    </source>
</evidence>